<keyword evidence="2" id="KW-1133">Transmembrane helix</keyword>
<keyword evidence="2" id="KW-0812">Transmembrane</keyword>
<evidence type="ECO:0000313" key="4">
    <source>
        <dbReference type="Proteomes" id="UP000192596"/>
    </source>
</evidence>
<dbReference type="InParanoid" id="A0A1V8TC25"/>
<evidence type="ECO:0000256" key="1">
    <source>
        <dbReference type="SAM" id="MobiDB-lite"/>
    </source>
</evidence>
<dbReference type="AlphaFoldDB" id="A0A1V8TC25"/>
<name>A0A1V8TC25_9PEZI</name>
<feature type="transmembrane region" description="Helical" evidence="2">
    <location>
        <begin position="129"/>
        <end position="147"/>
    </location>
</feature>
<dbReference type="EMBL" id="NAJO01000011">
    <property type="protein sequence ID" value="OQO08937.1"/>
    <property type="molecule type" value="Genomic_DNA"/>
</dbReference>
<feature type="transmembrane region" description="Helical" evidence="2">
    <location>
        <begin position="167"/>
        <end position="192"/>
    </location>
</feature>
<feature type="transmembrane region" description="Helical" evidence="2">
    <location>
        <begin position="97"/>
        <end position="117"/>
    </location>
</feature>
<protein>
    <submittedName>
        <fullName evidence="3">Uncharacterized protein</fullName>
    </submittedName>
</protein>
<gene>
    <name evidence="3" type="ORF">B0A48_05827</name>
</gene>
<evidence type="ECO:0000313" key="3">
    <source>
        <dbReference type="EMBL" id="OQO08937.1"/>
    </source>
</evidence>
<accession>A0A1V8TC25</accession>
<reference evidence="4" key="1">
    <citation type="submission" date="2017-03" db="EMBL/GenBank/DDBJ databases">
        <title>Genomes of endolithic fungi from Antarctica.</title>
        <authorList>
            <person name="Coleine C."/>
            <person name="Masonjones S."/>
            <person name="Stajich J.E."/>
        </authorList>
    </citation>
    <scope>NUCLEOTIDE SEQUENCE [LARGE SCALE GENOMIC DNA]</scope>
    <source>
        <strain evidence="4">CCFEE 5527</strain>
    </source>
</reference>
<dbReference type="Proteomes" id="UP000192596">
    <property type="component" value="Unassembled WGS sequence"/>
</dbReference>
<proteinExistence type="predicted"/>
<keyword evidence="4" id="KW-1185">Reference proteome</keyword>
<evidence type="ECO:0000256" key="2">
    <source>
        <dbReference type="SAM" id="Phobius"/>
    </source>
</evidence>
<sequence>MCPWHMERKWLYLSPLHPTASALPFPTPLDEPSNTFNRISVLRNNTSEVLQSNSDPLNDPLSETMSAITAIVAANSASTYDDEGYTSNAAIDALPPGIFSLLAGVWTYLLPGFTALGRRRSPTGSLEHYEVPGFLMFFGGGCGVLYAPWQAVEARSYGQQVVIASKAFLTISLLVALPWTAIVAALAVGSLVSRCAGYRPVGQSERVSQKGEEGGFWEEVKEQWKGMRAIFESEGKPMVSSEAAQPVLGHHSTPSPGDPGWAV</sequence>
<feature type="region of interest" description="Disordered" evidence="1">
    <location>
        <begin position="242"/>
        <end position="263"/>
    </location>
</feature>
<keyword evidence="2" id="KW-0472">Membrane</keyword>
<organism evidence="3 4">
    <name type="scientific">Cryoendolithus antarcticus</name>
    <dbReference type="NCBI Taxonomy" id="1507870"/>
    <lineage>
        <taxon>Eukaryota</taxon>
        <taxon>Fungi</taxon>
        <taxon>Dikarya</taxon>
        <taxon>Ascomycota</taxon>
        <taxon>Pezizomycotina</taxon>
        <taxon>Dothideomycetes</taxon>
        <taxon>Dothideomycetidae</taxon>
        <taxon>Cladosporiales</taxon>
        <taxon>Cladosporiaceae</taxon>
        <taxon>Cryoendolithus</taxon>
    </lineage>
</organism>
<comment type="caution">
    <text evidence="3">The sequence shown here is derived from an EMBL/GenBank/DDBJ whole genome shotgun (WGS) entry which is preliminary data.</text>
</comment>